<dbReference type="Gene3D" id="1.10.510.10">
    <property type="entry name" value="Transferase(Phosphotransferase) domain 1"/>
    <property type="match status" value="1"/>
</dbReference>
<feature type="domain" description="Protein kinase" evidence="7">
    <location>
        <begin position="24"/>
        <end position="282"/>
    </location>
</feature>
<dbReference type="PROSITE" id="PS00108">
    <property type="entry name" value="PROTEIN_KINASE_ST"/>
    <property type="match status" value="1"/>
</dbReference>
<dbReference type="PANTHER" id="PTHR24345">
    <property type="entry name" value="SERINE/THREONINE-PROTEIN KINASE PLK"/>
    <property type="match status" value="1"/>
</dbReference>
<keyword evidence="1" id="KW-0723">Serine/threonine-protein kinase</keyword>
<dbReference type="InterPro" id="IPR011009">
    <property type="entry name" value="Kinase-like_dom_sf"/>
</dbReference>
<gene>
    <name evidence="8" type="ORF">M9Y10_000640</name>
</gene>
<accession>A0ABR2L7W2</accession>
<evidence type="ECO:0000256" key="3">
    <source>
        <dbReference type="ARBA" id="ARBA00022741"/>
    </source>
</evidence>
<dbReference type="PROSITE" id="PS50011">
    <property type="entry name" value="PROTEIN_KINASE_DOM"/>
    <property type="match status" value="1"/>
</dbReference>
<reference evidence="8 9" key="1">
    <citation type="submission" date="2024-04" db="EMBL/GenBank/DDBJ databases">
        <title>Tritrichomonas musculus Genome.</title>
        <authorList>
            <person name="Alves-Ferreira E."/>
            <person name="Grigg M."/>
            <person name="Lorenzi H."/>
            <person name="Galac M."/>
        </authorList>
    </citation>
    <scope>NUCLEOTIDE SEQUENCE [LARGE SCALE GENOMIC DNA]</scope>
    <source>
        <strain evidence="8 9">EAF2021</strain>
    </source>
</reference>
<evidence type="ECO:0000256" key="6">
    <source>
        <dbReference type="SAM" id="MobiDB-lite"/>
    </source>
</evidence>
<evidence type="ECO:0000256" key="4">
    <source>
        <dbReference type="ARBA" id="ARBA00022777"/>
    </source>
</evidence>
<evidence type="ECO:0000259" key="7">
    <source>
        <dbReference type="PROSITE" id="PS50011"/>
    </source>
</evidence>
<evidence type="ECO:0000256" key="5">
    <source>
        <dbReference type="ARBA" id="ARBA00022840"/>
    </source>
</evidence>
<dbReference type="PANTHER" id="PTHR24345:SF0">
    <property type="entry name" value="CELL CYCLE SERINE_THREONINE-PROTEIN KINASE CDC5_MSD2"/>
    <property type="match status" value="1"/>
</dbReference>
<keyword evidence="3" id="KW-0547">Nucleotide-binding</keyword>
<dbReference type="InterPro" id="IPR000719">
    <property type="entry name" value="Prot_kinase_dom"/>
</dbReference>
<sequence length="421" mass="48125">MSLQKSKVPTTITHTHKNGIKDVFEIHEELGHGGLATVYRVTHQRTNKDYAMKIISKQFLQTKGEFALQKLKDEMKIQKKLNHPNILQSKMTFSDQTNYYIVLEYCPGKSIREYLKKKKTGYLTEPETKKILRDVLRGLIYLHNRNIVHHDLKLENFIIDSEGTVKIADFGLATYFNEDDDSQSLIVGTINYLSPEIIQKEGNGFESDIWAIGVSTFIMLTGQSPFGAIRREIIFDKIRNIDYHFPSKVIISPDAKRFITSILRKNPHKRPTASDLLNNVFLAKIDRQIVQLYKPEKTSQTVQPPVEIPKIQKVIPKPRTRSTVDNDNLNANNKIYNVVKDIKSKGGHVSKSLRILYANSLGIKTLETEESEETFKRESSSGHSKHRSHIHKFPRPNKVSTLDDMNSKVKNGANDQAESAN</sequence>
<evidence type="ECO:0000313" key="9">
    <source>
        <dbReference type="Proteomes" id="UP001470230"/>
    </source>
</evidence>
<keyword evidence="2" id="KW-0808">Transferase</keyword>
<dbReference type="Pfam" id="PF00069">
    <property type="entry name" value="Pkinase"/>
    <property type="match status" value="1"/>
</dbReference>
<dbReference type="EMBL" id="JAPFFF010000001">
    <property type="protein sequence ID" value="KAK8898355.1"/>
    <property type="molecule type" value="Genomic_DNA"/>
</dbReference>
<organism evidence="8 9">
    <name type="scientific">Tritrichomonas musculus</name>
    <dbReference type="NCBI Taxonomy" id="1915356"/>
    <lineage>
        <taxon>Eukaryota</taxon>
        <taxon>Metamonada</taxon>
        <taxon>Parabasalia</taxon>
        <taxon>Tritrichomonadida</taxon>
        <taxon>Tritrichomonadidae</taxon>
        <taxon>Tritrichomonas</taxon>
    </lineage>
</organism>
<keyword evidence="9" id="KW-1185">Reference proteome</keyword>
<comment type="caution">
    <text evidence="8">The sequence shown here is derived from an EMBL/GenBank/DDBJ whole genome shotgun (WGS) entry which is preliminary data.</text>
</comment>
<dbReference type="Proteomes" id="UP001470230">
    <property type="component" value="Unassembled WGS sequence"/>
</dbReference>
<evidence type="ECO:0000256" key="2">
    <source>
        <dbReference type="ARBA" id="ARBA00022679"/>
    </source>
</evidence>
<evidence type="ECO:0000256" key="1">
    <source>
        <dbReference type="ARBA" id="ARBA00022527"/>
    </source>
</evidence>
<feature type="compositionally biased region" description="Basic residues" evidence="6">
    <location>
        <begin position="383"/>
        <end position="395"/>
    </location>
</feature>
<name>A0ABR2L7W2_9EUKA</name>
<protein>
    <recommendedName>
        <fullName evidence="7">Protein kinase domain-containing protein</fullName>
    </recommendedName>
</protein>
<keyword evidence="5" id="KW-0067">ATP-binding</keyword>
<dbReference type="SMART" id="SM00220">
    <property type="entry name" value="S_TKc"/>
    <property type="match status" value="1"/>
</dbReference>
<dbReference type="SUPFAM" id="SSF56112">
    <property type="entry name" value="Protein kinase-like (PK-like)"/>
    <property type="match status" value="1"/>
</dbReference>
<keyword evidence="4" id="KW-0418">Kinase</keyword>
<proteinExistence type="predicted"/>
<feature type="region of interest" description="Disordered" evidence="6">
    <location>
        <begin position="368"/>
        <end position="421"/>
    </location>
</feature>
<evidence type="ECO:0000313" key="8">
    <source>
        <dbReference type="EMBL" id="KAK8898355.1"/>
    </source>
</evidence>
<dbReference type="InterPro" id="IPR008271">
    <property type="entry name" value="Ser/Thr_kinase_AS"/>
</dbReference>